<keyword evidence="3" id="KW-1185">Reference proteome</keyword>
<protein>
    <submittedName>
        <fullName evidence="2">Uncharacterized protein</fullName>
    </submittedName>
</protein>
<sequence length="167" mass="18205">MRPDAAHKLGMTNTTQSTVARRRTRTANGEFAPEAEKPGTRSPATVSLETPHDLRDLSGLNGAEALRAARASRRAQVERLLNDGLPAGMKAWVAPGYTRAGALKWSIKDDATMTLREGIVEKTDSSKAVEELLPIDVLIVSREALARRERLAAHRAAKSQTDRARVQ</sequence>
<dbReference type="AlphaFoldDB" id="A0A387BHB5"/>
<evidence type="ECO:0000313" key="2">
    <source>
        <dbReference type="EMBL" id="AYG03415.1"/>
    </source>
</evidence>
<reference evidence="2 3" key="1">
    <citation type="submission" date="2018-09" db="EMBL/GenBank/DDBJ databases">
        <title>Genome sequencing of strain 2DFW10M-5.</title>
        <authorList>
            <person name="Heo J."/>
            <person name="Kim S.-J."/>
            <person name="Kwon S.-W."/>
        </authorList>
    </citation>
    <scope>NUCLEOTIDE SEQUENCE [LARGE SCALE GENOMIC DNA]</scope>
    <source>
        <strain evidence="2 3">2DFW10M-5</strain>
    </source>
</reference>
<feature type="region of interest" description="Disordered" evidence="1">
    <location>
        <begin position="1"/>
        <end position="47"/>
    </location>
</feature>
<dbReference type="EMBL" id="CP032624">
    <property type="protein sequence ID" value="AYG03415.1"/>
    <property type="molecule type" value="Genomic_DNA"/>
</dbReference>
<accession>A0A387BHB5</accession>
<gene>
    <name evidence="2" type="ORF">D7I44_07620</name>
</gene>
<dbReference type="Proteomes" id="UP000275069">
    <property type="component" value="Chromosome"/>
</dbReference>
<evidence type="ECO:0000313" key="3">
    <source>
        <dbReference type="Proteomes" id="UP000275069"/>
    </source>
</evidence>
<dbReference type="KEGG" id="gry:D7I44_07620"/>
<name>A0A387BHB5_9MICO</name>
<evidence type="ECO:0000256" key="1">
    <source>
        <dbReference type="SAM" id="MobiDB-lite"/>
    </source>
</evidence>
<dbReference type="RefSeq" id="WP_120788947.1">
    <property type="nucleotide sequence ID" value="NZ_CP032624.1"/>
</dbReference>
<organism evidence="2 3">
    <name type="scientific">Gryllotalpicola protaetiae</name>
    <dbReference type="NCBI Taxonomy" id="2419771"/>
    <lineage>
        <taxon>Bacteria</taxon>
        <taxon>Bacillati</taxon>
        <taxon>Actinomycetota</taxon>
        <taxon>Actinomycetes</taxon>
        <taxon>Micrococcales</taxon>
        <taxon>Microbacteriaceae</taxon>
        <taxon>Gryllotalpicola</taxon>
    </lineage>
</organism>
<proteinExistence type="predicted"/>